<keyword evidence="3 7" id="KW-0347">Helicase</keyword>
<dbReference type="EC" id="3.6.4.-" evidence="7"/>
<dbReference type="InterPro" id="IPR004665">
    <property type="entry name" value="Term_rho"/>
</dbReference>
<evidence type="ECO:0000256" key="9">
    <source>
        <dbReference type="SAM" id="MobiDB-lite"/>
    </source>
</evidence>
<comment type="similarity">
    <text evidence="7 8">Belongs to the Rho family.</text>
</comment>
<dbReference type="Gene3D" id="3.40.50.300">
    <property type="entry name" value="P-loop containing nucleotide triphosphate hydrolases"/>
    <property type="match status" value="1"/>
</dbReference>
<dbReference type="InterPro" id="IPR011113">
    <property type="entry name" value="Rho_RNA-bd"/>
</dbReference>
<dbReference type="GO" id="GO:0005524">
    <property type="term" value="F:ATP binding"/>
    <property type="evidence" value="ECO:0007669"/>
    <property type="project" value="UniProtKB-UniRule"/>
</dbReference>
<dbReference type="NCBIfam" id="NF006886">
    <property type="entry name" value="PRK09376.1"/>
    <property type="match status" value="1"/>
</dbReference>
<gene>
    <name evidence="7" type="primary">rho</name>
    <name evidence="11" type="ORF">Pan265_12570</name>
</gene>
<reference evidence="11 12" key="1">
    <citation type="submission" date="2019-02" db="EMBL/GenBank/DDBJ databases">
        <title>Deep-cultivation of Planctomycetes and their phenomic and genomic characterization uncovers novel biology.</title>
        <authorList>
            <person name="Wiegand S."/>
            <person name="Jogler M."/>
            <person name="Boedeker C."/>
            <person name="Pinto D."/>
            <person name="Vollmers J."/>
            <person name="Rivas-Marin E."/>
            <person name="Kohn T."/>
            <person name="Peeters S.H."/>
            <person name="Heuer A."/>
            <person name="Rast P."/>
            <person name="Oberbeckmann S."/>
            <person name="Bunk B."/>
            <person name="Jeske O."/>
            <person name="Meyerdierks A."/>
            <person name="Storesund J.E."/>
            <person name="Kallscheuer N."/>
            <person name="Luecker S."/>
            <person name="Lage O.M."/>
            <person name="Pohl T."/>
            <person name="Merkel B.J."/>
            <person name="Hornburger P."/>
            <person name="Mueller R.-W."/>
            <person name="Bruemmer F."/>
            <person name="Labrenz M."/>
            <person name="Spormann A.M."/>
            <person name="Op den Camp H."/>
            <person name="Overmann J."/>
            <person name="Amann R."/>
            <person name="Jetten M.S.M."/>
            <person name="Mascher T."/>
            <person name="Medema M.H."/>
            <person name="Devos D.P."/>
            <person name="Kaster A.-K."/>
            <person name="Ovreas L."/>
            <person name="Rohde M."/>
            <person name="Galperin M.Y."/>
            <person name="Jogler C."/>
        </authorList>
    </citation>
    <scope>NUCLEOTIDE SEQUENCE [LARGE SCALE GENOMIC DNA]</scope>
    <source>
        <strain evidence="11 12">Pan265</strain>
    </source>
</reference>
<feature type="domain" description="Rho RNA-BD" evidence="10">
    <location>
        <begin position="1"/>
        <end position="65"/>
    </location>
</feature>
<dbReference type="RefSeq" id="WP_145445556.1">
    <property type="nucleotide sequence ID" value="NZ_CP036280.1"/>
</dbReference>
<feature type="binding site" evidence="7">
    <location>
        <begin position="153"/>
        <end position="158"/>
    </location>
    <ligand>
        <name>ATP</name>
        <dbReference type="ChEBI" id="CHEBI:30616"/>
    </ligand>
</feature>
<evidence type="ECO:0000256" key="8">
    <source>
        <dbReference type="PROSITE-ProRule" id="PRU01203"/>
    </source>
</evidence>
<keyword evidence="7" id="KW-0547">Nucleotide-binding</keyword>
<keyword evidence="2 7" id="KW-0378">Hydrolase</keyword>
<dbReference type="GO" id="GO:0008186">
    <property type="term" value="F:ATP-dependent activity, acting on RNA"/>
    <property type="evidence" value="ECO:0007669"/>
    <property type="project" value="InterPro"/>
</dbReference>
<comment type="subunit">
    <text evidence="7">Homohexamer. The homohexamer assembles into an open ring structure.</text>
</comment>
<dbReference type="Proteomes" id="UP000320386">
    <property type="component" value="Chromosome"/>
</dbReference>
<evidence type="ECO:0000256" key="4">
    <source>
        <dbReference type="ARBA" id="ARBA00022884"/>
    </source>
</evidence>
<evidence type="ECO:0000313" key="12">
    <source>
        <dbReference type="Proteomes" id="UP000320386"/>
    </source>
</evidence>
<keyword evidence="5 7" id="KW-0805">Transcription regulation</keyword>
<sequence>MSHVSGILEIGSRPDGRLRQLGTSYIASPSDPLIPKQLIEKYDLRSGQALEVELGKPVGGTKGQKQNSGGNKPKRQRISAVAPDARRATRVLTVEGVDSEKLGELRRFEDLTTIDPQPRIVLEYEGCPAACRLIDLFCPIGFGQRGMIVSPPKAGKTTLLHNIANAVSRNHPEAEVFALLIDERPEEVTDFRRNVPCTVWASSNDHTPDRHCGLAVLAIDRARRLAEEGKNVVMLLDSLTRLGRAFNTAPGMQGTGRTLSGGIDAGALGVPKQLFGAARKFEEGGSLSIIATALIDTGSQGDQVIFEEFKGTGNMELILDRKIAERRLFPAIDLAASGTRKEEKLMPEAEITTVNALRRRLLNMQPITQIEQLLRALERFPTNADLVGSPQSPGNPQATQRV</sequence>
<dbReference type="PANTHER" id="PTHR46425">
    <property type="entry name" value="TRANSCRIPTION TERMINATION FACTOR RHO"/>
    <property type="match status" value="1"/>
</dbReference>
<keyword evidence="4 7" id="KW-0694">RNA-binding</keyword>
<proteinExistence type="inferred from homology"/>
<dbReference type="HAMAP" id="MF_01884">
    <property type="entry name" value="Rho"/>
    <property type="match status" value="1"/>
</dbReference>
<name>A0A518BWQ4_9BACT</name>
<dbReference type="InterPro" id="IPR000194">
    <property type="entry name" value="ATPase_F1/V1/A1_a/bsu_nucl-bd"/>
</dbReference>
<evidence type="ECO:0000256" key="3">
    <source>
        <dbReference type="ARBA" id="ARBA00022806"/>
    </source>
</evidence>
<evidence type="ECO:0000256" key="6">
    <source>
        <dbReference type="ARBA" id="ARBA00023163"/>
    </source>
</evidence>
<evidence type="ECO:0000256" key="5">
    <source>
        <dbReference type="ARBA" id="ARBA00023015"/>
    </source>
</evidence>
<dbReference type="InterPro" id="IPR003593">
    <property type="entry name" value="AAA+_ATPase"/>
</dbReference>
<comment type="caution">
    <text evidence="7">Lacks conserved residue(s) required for the propagation of feature annotation.</text>
</comment>
<dbReference type="Gene3D" id="2.40.50.140">
    <property type="entry name" value="Nucleic acid-binding proteins"/>
    <property type="match status" value="1"/>
</dbReference>
<dbReference type="GO" id="GO:0006353">
    <property type="term" value="P:DNA-templated transcription termination"/>
    <property type="evidence" value="ECO:0007669"/>
    <property type="project" value="UniProtKB-UniRule"/>
</dbReference>
<dbReference type="KEGG" id="mcad:Pan265_12570"/>
<protein>
    <recommendedName>
        <fullName evidence="7">Transcription termination factor Rho</fullName>
        <ecNumber evidence="7">3.6.4.-</ecNumber>
    </recommendedName>
    <alternativeName>
        <fullName evidence="7">ATP-dependent helicase Rho</fullName>
    </alternativeName>
</protein>
<evidence type="ECO:0000256" key="1">
    <source>
        <dbReference type="ARBA" id="ARBA00022472"/>
    </source>
</evidence>
<feature type="binding site" evidence="7">
    <location>
        <position position="184"/>
    </location>
    <ligand>
        <name>ATP</name>
        <dbReference type="ChEBI" id="CHEBI:30616"/>
    </ligand>
</feature>
<dbReference type="EMBL" id="CP036280">
    <property type="protein sequence ID" value="QDU71407.1"/>
    <property type="molecule type" value="Genomic_DNA"/>
</dbReference>
<organism evidence="11 12">
    <name type="scientific">Mucisphaera calidilacus</name>
    <dbReference type="NCBI Taxonomy" id="2527982"/>
    <lineage>
        <taxon>Bacteria</taxon>
        <taxon>Pseudomonadati</taxon>
        <taxon>Planctomycetota</taxon>
        <taxon>Phycisphaerae</taxon>
        <taxon>Phycisphaerales</taxon>
        <taxon>Phycisphaeraceae</taxon>
        <taxon>Mucisphaera</taxon>
    </lineage>
</organism>
<dbReference type="PANTHER" id="PTHR46425:SF1">
    <property type="entry name" value="TRANSCRIPTION TERMINATION FACTOR RHO"/>
    <property type="match status" value="1"/>
</dbReference>
<accession>A0A518BWQ4</accession>
<evidence type="ECO:0000259" key="10">
    <source>
        <dbReference type="PROSITE" id="PS51856"/>
    </source>
</evidence>
<keyword evidence="1 7" id="KW-0806">Transcription termination</keyword>
<dbReference type="GO" id="GO:0003723">
    <property type="term" value="F:RNA binding"/>
    <property type="evidence" value="ECO:0007669"/>
    <property type="project" value="UniProtKB-UniRule"/>
</dbReference>
<dbReference type="OrthoDB" id="9805197at2"/>
<dbReference type="PROSITE" id="PS51856">
    <property type="entry name" value="RHO_RNA_BD"/>
    <property type="match status" value="1"/>
</dbReference>
<dbReference type="SMART" id="SM00382">
    <property type="entry name" value="AAA"/>
    <property type="match status" value="1"/>
</dbReference>
<feature type="binding site" evidence="7">
    <location>
        <begin position="141"/>
        <end position="146"/>
    </location>
    <ligand>
        <name>ATP</name>
        <dbReference type="ChEBI" id="CHEBI:30616"/>
    </ligand>
</feature>
<keyword evidence="12" id="KW-1185">Reference proteome</keyword>
<evidence type="ECO:0000256" key="2">
    <source>
        <dbReference type="ARBA" id="ARBA00022801"/>
    </source>
</evidence>
<dbReference type="AlphaFoldDB" id="A0A518BWQ4"/>
<dbReference type="InterPro" id="IPR027417">
    <property type="entry name" value="P-loop_NTPase"/>
</dbReference>
<keyword evidence="7" id="KW-0067">ATP-binding</keyword>
<evidence type="ECO:0000256" key="7">
    <source>
        <dbReference type="HAMAP-Rule" id="MF_01884"/>
    </source>
</evidence>
<keyword evidence="6 7" id="KW-0804">Transcription</keyword>
<dbReference type="SUPFAM" id="SSF52540">
    <property type="entry name" value="P-loop containing nucleoside triphosphate hydrolases"/>
    <property type="match status" value="1"/>
</dbReference>
<evidence type="ECO:0000313" key="11">
    <source>
        <dbReference type="EMBL" id="QDU71407.1"/>
    </source>
</evidence>
<dbReference type="InterPro" id="IPR012340">
    <property type="entry name" value="NA-bd_OB-fold"/>
</dbReference>
<dbReference type="GO" id="GO:0004386">
    <property type="term" value="F:helicase activity"/>
    <property type="evidence" value="ECO:0007669"/>
    <property type="project" value="UniProtKB-UniRule"/>
</dbReference>
<comment type="function">
    <text evidence="7">Facilitates transcription termination by a mechanism that involves Rho binding to the nascent RNA, activation of Rho's RNA-dependent ATPase activity, and release of the mRNA from the DNA template.</text>
</comment>
<dbReference type="GO" id="GO:0016787">
    <property type="term" value="F:hydrolase activity"/>
    <property type="evidence" value="ECO:0007669"/>
    <property type="project" value="UniProtKB-KW"/>
</dbReference>
<feature type="region of interest" description="Disordered" evidence="9">
    <location>
        <begin position="53"/>
        <end position="80"/>
    </location>
</feature>
<dbReference type="Pfam" id="PF00006">
    <property type="entry name" value="ATP-synt_ab"/>
    <property type="match status" value="1"/>
</dbReference>